<dbReference type="OrthoDB" id="8680240at2"/>
<keyword evidence="6" id="KW-1185">Reference proteome</keyword>
<dbReference type="InterPro" id="IPR008920">
    <property type="entry name" value="TF_FadR/GntR_C"/>
</dbReference>
<evidence type="ECO:0000259" key="4">
    <source>
        <dbReference type="PROSITE" id="PS50949"/>
    </source>
</evidence>
<dbReference type="Pfam" id="PF07729">
    <property type="entry name" value="FCD"/>
    <property type="match status" value="1"/>
</dbReference>
<dbReference type="Gene3D" id="1.10.10.10">
    <property type="entry name" value="Winged helix-like DNA-binding domain superfamily/Winged helix DNA-binding domain"/>
    <property type="match status" value="1"/>
</dbReference>
<dbReference type="PRINTS" id="PR00035">
    <property type="entry name" value="HTHGNTR"/>
</dbReference>
<evidence type="ECO:0000256" key="1">
    <source>
        <dbReference type="ARBA" id="ARBA00023015"/>
    </source>
</evidence>
<dbReference type="Proteomes" id="UP000198583">
    <property type="component" value="Unassembled WGS sequence"/>
</dbReference>
<dbReference type="SUPFAM" id="SSF46785">
    <property type="entry name" value="Winged helix' DNA-binding domain"/>
    <property type="match status" value="1"/>
</dbReference>
<dbReference type="SUPFAM" id="SSF48008">
    <property type="entry name" value="GntR ligand-binding domain-like"/>
    <property type="match status" value="1"/>
</dbReference>
<dbReference type="GO" id="GO:0003677">
    <property type="term" value="F:DNA binding"/>
    <property type="evidence" value="ECO:0007669"/>
    <property type="project" value="UniProtKB-KW"/>
</dbReference>
<dbReference type="InterPro" id="IPR011711">
    <property type="entry name" value="GntR_C"/>
</dbReference>
<evidence type="ECO:0000313" key="5">
    <source>
        <dbReference type="EMBL" id="SFR25647.1"/>
    </source>
</evidence>
<evidence type="ECO:0000256" key="3">
    <source>
        <dbReference type="ARBA" id="ARBA00023163"/>
    </source>
</evidence>
<name>A0A1I6F799_9PSEU</name>
<dbReference type="EMBL" id="FOYL01000009">
    <property type="protein sequence ID" value="SFR25647.1"/>
    <property type="molecule type" value="Genomic_DNA"/>
</dbReference>
<dbReference type="CDD" id="cd07377">
    <property type="entry name" value="WHTH_GntR"/>
    <property type="match status" value="1"/>
</dbReference>
<dbReference type="InterPro" id="IPR000524">
    <property type="entry name" value="Tscrpt_reg_HTH_GntR"/>
</dbReference>
<dbReference type="Pfam" id="PF00392">
    <property type="entry name" value="GntR"/>
    <property type="match status" value="1"/>
</dbReference>
<dbReference type="PANTHER" id="PTHR43537:SF45">
    <property type="entry name" value="GNTR FAMILY REGULATORY PROTEIN"/>
    <property type="match status" value="1"/>
</dbReference>
<dbReference type="GO" id="GO:0003700">
    <property type="term" value="F:DNA-binding transcription factor activity"/>
    <property type="evidence" value="ECO:0007669"/>
    <property type="project" value="InterPro"/>
</dbReference>
<dbReference type="STRING" id="84724.SAMN04488564_1098"/>
<feature type="domain" description="HTH gntR-type" evidence="4">
    <location>
        <begin position="13"/>
        <end position="80"/>
    </location>
</feature>
<gene>
    <name evidence="5" type="ORF">SAMN04488564_1098</name>
</gene>
<keyword evidence="1" id="KW-0805">Transcription regulation</keyword>
<organism evidence="5 6">
    <name type="scientific">Lentzea waywayandensis</name>
    <dbReference type="NCBI Taxonomy" id="84724"/>
    <lineage>
        <taxon>Bacteria</taxon>
        <taxon>Bacillati</taxon>
        <taxon>Actinomycetota</taxon>
        <taxon>Actinomycetes</taxon>
        <taxon>Pseudonocardiales</taxon>
        <taxon>Pseudonocardiaceae</taxon>
        <taxon>Lentzea</taxon>
    </lineage>
</organism>
<proteinExistence type="predicted"/>
<dbReference type="AlphaFoldDB" id="A0A1I6F799"/>
<dbReference type="PROSITE" id="PS50949">
    <property type="entry name" value="HTH_GNTR"/>
    <property type="match status" value="1"/>
</dbReference>
<dbReference type="InterPro" id="IPR036388">
    <property type="entry name" value="WH-like_DNA-bd_sf"/>
</dbReference>
<keyword evidence="2 5" id="KW-0238">DNA-binding</keyword>
<dbReference type="Gene3D" id="1.20.120.530">
    <property type="entry name" value="GntR ligand-binding domain-like"/>
    <property type="match status" value="1"/>
</dbReference>
<dbReference type="SMART" id="SM00895">
    <property type="entry name" value="FCD"/>
    <property type="match status" value="1"/>
</dbReference>
<dbReference type="PANTHER" id="PTHR43537">
    <property type="entry name" value="TRANSCRIPTIONAL REGULATOR, GNTR FAMILY"/>
    <property type="match status" value="1"/>
</dbReference>
<protein>
    <submittedName>
        <fullName evidence="5">DNA-binding transcriptional regulator, GntR family</fullName>
    </submittedName>
</protein>
<evidence type="ECO:0000313" key="6">
    <source>
        <dbReference type="Proteomes" id="UP000198583"/>
    </source>
</evidence>
<sequence length="213" mass="23958">MVNRVFTVYTEVVSQSLKAYEQLRDEIVAWDLAPGAHLNEVRLAERLGVSRTPLREAIQRLARENLVRITPGRGAFVTEVALSDVRHLFQMREALETYAVKMCARAHDRSRFARLHSDFADGDPEELIARLDALIDEAAGNPYLGEALGSLRGQLRRLRQAARRSPERLAVTVREYGVICQAIADGEEDRAALAMSFHIHNSLRALTDVLWAN</sequence>
<dbReference type="SMART" id="SM00345">
    <property type="entry name" value="HTH_GNTR"/>
    <property type="match status" value="1"/>
</dbReference>
<accession>A0A1I6F799</accession>
<keyword evidence="3" id="KW-0804">Transcription</keyword>
<dbReference type="InterPro" id="IPR036390">
    <property type="entry name" value="WH_DNA-bd_sf"/>
</dbReference>
<evidence type="ECO:0000256" key="2">
    <source>
        <dbReference type="ARBA" id="ARBA00023125"/>
    </source>
</evidence>
<reference evidence="6" key="1">
    <citation type="submission" date="2016-10" db="EMBL/GenBank/DDBJ databases">
        <authorList>
            <person name="Varghese N."/>
            <person name="Submissions S."/>
        </authorList>
    </citation>
    <scope>NUCLEOTIDE SEQUENCE [LARGE SCALE GENOMIC DNA]</scope>
    <source>
        <strain evidence="6">DSM 44232</strain>
    </source>
</reference>